<dbReference type="GO" id="GO:0098552">
    <property type="term" value="C:side of membrane"/>
    <property type="evidence" value="ECO:0007669"/>
    <property type="project" value="UniProtKB-KW"/>
</dbReference>
<evidence type="ECO:0000256" key="5">
    <source>
        <dbReference type="ARBA" id="ARBA00022622"/>
    </source>
</evidence>
<keyword evidence="7 17" id="KW-0479">Metal-binding</keyword>
<dbReference type="SUPFAM" id="SSF63737">
    <property type="entry name" value="Leukotriene A4 hydrolase N-terminal domain"/>
    <property type="match status" value="1"/>
</dbReference>
<evidence type="ECO:0000259" key="22">
    <source>
        <dbReference type="Pfam" id="PF11838"/>
    </source>
</evidence>
<dbReference type="InterPro" id="IPR042097">
    <property type="entry name" value="Aminopeptidase_N-like_N_sf"/>
</dbReference>
<feature type="binding site" evidence="17">
    <location>
        <position position="346"/>
    </location>
    <ligand>
        <name>Zn(2+)</name>
        <dbReference type="ChEBI" id="CHEBI:29105"/>
        <note>catalytic</note>
    </ligand>
</feature>
<evidence type="ECO:0000259" key="21">
    <source>
        <dbReference type="Pfam" id="PF01433"/>
    </source>
</evidence>
<dbReference type="Pfam" id="PF01433">
    <property type="entry name" value="Peptidase_M1"/>
    <property type="match status" value="1"/>
</dbReference>
<evidence type="ECO:0000256" key="2">
    <source>
        <dbReference type="ARBA" id="ARBA00004609"/>
    </source>
</evidence>
<keyword evidence="6 19" id="KW-0645">Protease</keyword>
<keyword evidence="12 19" id="KW-0472">Membrane</keyword>
<feature type="domain" description="Peptidase M1 membrane alanine aminopeptidase" evidence="21">
    <location>
        <begin position="267"/>
        <end position="475"/>
    </location>
</feature>
<sequence>MKFTLGTAILAVCLCLGSAAPLEEVQTIEPLADDVNYRLPTIISPENYTMTLTPYLLESDAADKRFTFDGELYLTVTANEATNELKMHTKNLKFTKREYWPINSPNAPITLPNVEPDNVTDIITYSLSTPFAVNQKYVLHFVYSGTMDDDMHGFYRSSYTDNKNNTKWLGSTQFQTNHARRAFPSFDEPRFKAIFEVSIKRHRSMKTTSNTRIIRSVMDGEYFTDTYAATPKMSTYLLAFIVSEFNERFNGQFGVLARPEYYQQTEYAFDVGQQVLKEFDTYFNLPFYSLGIDKMHMAAIPDFSAGAMENWGLLTYRERALLYEEGSTTLSAQQYIAAVVAHEQAHMWFGDLVTCQWWSYTWLNEGFARYFQYFGTHNVEGHYQLDQQFVVDQIHAVMSMDSTNSTNPMSDENTNSPADLSRMFNSISYNKGGTFIRMVRHVMGEENFKNSLREYLSTYQYQNTVPSNLFTVWKKYIPATFQEYADTLFTTFTEQVGYPVVTFNLTSDKTLVISQKRFLLKEDGANPDLLYTVPITYTTNATKDFQDTTPKLFIRNTATPTTVTLPNSVSWVLGNIQETGYYRVNYDTKTWHNIHHTLTSSNWGDIHELNRAQIVDDLFNLARAGVIDYDLALDILMYLQTETNYLPWTAAFNGYNYLMIRLGTDTSDFAHYIRELTSKAYNELGFDEKANDTTLDIYNRAKILSWACKFGRSDCISKSQELFKNLDNKPVPVNIRSAVYCTAMREATEADFDKLFNKYLTETVATETTLLLNSLGCVKDSKLVAKFYNIILTDQVRRQDKSSALSSLYTENNENVEPCFDLVAGSVDELSNAMGGISSVASVISNIASRFTTADQQKKLKDFNAANRAKFGTSLDSAEKTVEENLKWSETKLGAFRDHLIKFKSNGSPALSGFTALTLVLVALVARYLQ</sequence>
<feature type="transmembrane region" description="Helical" evidence="19">
    <location>
        <begin position="910"/>
        <end position="929"/>
    </location>
</feature>
<evidence type="ECO:0000256" key="20">
    <source>
        <dbReference type="SAM" id="SignalP"/>
    </source>
</evidence>
<name>A0A1L8EGA6_HAEIR</name>
<dbReference type="GO" id="GO:0006508">
    <property type="term" value="P:proteolysis"/>
    <property type="evidence" value="ECO:0007669"/>
    <property type="project" value="UniProtKB-KW"/>
</dbReference>
<comment type="cofactor">
    <cofactor evidence="17 19">
        <name>Zn(2+)</name>
        <dbReference type="ChEBI" id="CHEBI:29105"/>
    </cofactor>
    <text evidence="17 19">Binds 1 zinc ion per subunit.</text>
</comment>
<keyword evidence="19 24" id="KW-0031">Aminopeptidase</keyword>
<dbReference type="GO" id="GO:0042277">
    <property type="term" value="F:peptide binding"/>
    <property type="evidence" value="ECO:0007669"/>
    <property type="project" value="TreeGrafter"/>
</dbReference>
<evidence type="ECO:0000256" key="15">
    <source>
        <dbReference type="ARBA" id="ARBA00023288"/>
    </source>
</evidence>
<dbReference type="FunFam" id="2.60.40.1730:FF:000013">
    <property type="entry name" value="Aminopeptidase"/>
    <property type="match status" value="1"/>
</dbReference>
<dbReference type="Gene3D" id="1.10.390.10">
    <property type="entry name" value="Neutral Protease Domain 2"/>
    <property type="match status" value="1"/>
</dbReference>
<feature type="active site" description="Proton acceptor" evidence="16">
    <location>
        <position position="343"/>
    </location>
</feature>
<keyword evidence="14" id="KW-0325">Glycoprotein</keyword>
<dbReference type="SUPFAM" id="SSF55486">
    <property type="entry name" value="Metalloproteases ('zincins'), catalytic domain"/>
    <property type="match status" value="1"/>
</dbReference>
<feature type="binding site" evidence="17">
    <location>
        <position position="342"/>
    </location>
    <ligand>
        <name>Zn(2+)</name>
        <dbReference type="ChEBI" id="CHEBI:29105"/>
        <note>catalytic</note>
    </ligand>
</feature>
<evidence type="ECO:0000259" key="23">
    <source>
        <dbReference type="Pfam" id="PF17900"/>
    </source>
</evidence>
<dbReference type="GO" id="GO:0005886">
    <property type="term" value="C:plasma membrane"/>
    <property type="evidence" value="ECO:0007669"/>
    <property type="project" value="UniProtKB-SubCell"/>
</dbReference>
<dbReference type="InterPro" id="IPR034016">
    <property type="entry name" value="M1_APN-typ"/>
</dbReference>
<dbReference type="AlphaFoldDB" id="A0A1L8EGA6"/>
<evidence type="ECO:0000256" key="16">
    <source>
        <dbReference type="PIRSR" id="PIRSR634016-1"/>
    </source>
</evidence>
<evidence type="ECO:0000256" key="19">
    <source>
        <dbReference type="RuleBase" id="RU364040"/>
    </source>
</evidence>
<keyword evidence="4" id="KW-1003">Cell membrane</keyword>
<dbReference type="CDD" id="cd09601">
    <property type="entry name" value="M1_APN-Q_like"/>
    <property type="match status" value="1"/>
</dbReference>
<feature type="domain" description="Aminopeptidase N-like N-terminal" evidence="23">
    <location>
        <begin position="45"/>
        <end position="237"/>
    </location>
</feature>
<feature type="domain" description="ERAP1-like C-terminal" evidence="22">
    <location>
        <begin position="571"/>
        <end position="882"/>
    </location>
</feature>
<evidence type="ECO:0000256" key="1">
    <source>
        <dbReference type="ARBA" id="ARBA00000098"/>
    </source>
</evidence>
<keyword evidence="15" id="KW-0449">Lipoprotein</keyword>
<evidence type="ECO:0000256" key="6">
    <source>
        <dbReference type="ARBA" id="ARBA00022670"/>
    </source>
</evidence>
<dbReference type="Gene3D" id="2.60.40.1730">
    <property type="entry name" value="tricorn interacting facor f3 domain"/>
    <property type="match status" value="1"/>
</dbReference>
<dbReference type="EMBL" id="GFDG01001125">
    <property type="protein sequence ID" value="JAV17674.1"/>
    <property type="molecule type" value="Transcribed_RNA"/>
</dbReference>
<dbReference type="InterPro" id="IPR027268">
    <property type="entry name" value="Peptidase_M4/M1_CTD_sf"/>
</dbReference>
<dbReference type="Pfam" id="PF17900">
    <property type="entry name" value="Peptidase_M1_N"/>
    <property type="match status" value="1"/>
</dbReference>
<proteinExistence type="inferred from homology"/>
<dbReference type="GO" id="GO:0070006">
    <property type="term" value="F:metalloaminopeptidase activity"/>
    <property type="evidence" value="ECO:0007669"/>
    <property type="project" value="TreeGrafter"/>
</dbReference>
<keyword evidence="8 20" id="KW-0732">Signal</keyword>
<evidence type="ECO:0000256" key="13">
    <source>
        <dbReference type="ARBA" id="ARBA00023157"/>
    </source>
</evidence>
<dbReference type="PANTHER" id="PTHR11533:SF301">
    <property type="entry name" value="AMINOPEPTIDASE"/>
    <property type="match status" value="1"/>
</dbReference>
<dbReference type="PANTHER" id="PTHR11533">
    <property type="entry name" value="PROTEASE M1 ZINC METALLOPROTEASE"/>
    <property type="match status" value="1"/>
</dbReference>
<dbReference type="Pfam" id="PF11838">
    <property type="entry name" value="ERAP1_C"/>
    <property type="match status" value="1"/>
</dbReference>
<evidence type="ECO:0000256" key="14">
    <source>
        <dbReference type="ARBA" id="ARBA00023180"/>
    </source>
</evidence>
<evidence type="ECO:0000256" key="17">
    <source>
        <dbReference type="PIRSR" id="PIRSR634016-3"/>
    </source>
</evidence>
<keyword evidence="13" id="KW-1015">Disulfide bond</keyword>
<evidence type="ECO:0000256" key="7">
    <source>
        <dbReference type="ARBA" id="ARBA00022723"/>
    </source>
</evidence>
<feature type="signal peptide" evidence="20">
    <location>
        <begin position="1"/>
        <end position="19"/>
    </location>
</feature>
<evidence type="ECO:0000256" key="3">
    <source>
        <dbReference type="ARBA" id="ARBA00010136"/>
    </source>
</evidence>
<dbReference type="PRINTS" id="PR00756">
    <property type="entry name" value="ALADIPTASE"/>
</dbReference>
<evidence type="ECO:0000256" key="18">
    <source>
        <dbReference type="PIRSR" id="PIRSR634016-4"/>
    </source>
</evidence>
<dbReference type="InterPro" id="IPR001930">
    <property type="entry name" value="Peptidase_M1"/>
</dbReference>
<protein>
    <recommendedName>
        <fullName evidence="19">Aminopeptidase</fullName>
        <ecNumber evidence="19">3.4.11.-</ecNumber>
    </recommendedName>
</protein>
<dbReference type="FunFam" id="1.25.50.20:FF:000001">
    <property type="entry name" value="Aminopeptidase"/>
    <property type="match status" value="1"/>
</dbReference>
<comment type="catalytic activity">
    <reaction evidence="1">
        <text>Release of an N-terminal amino acid, Xaa-|-Yaa- from a peptide, amide or arylamide. Xaa is preferably Ala, but may be most amino acids including Pro (slow action). When a terminal hydrophobic residue is followed by a prolyl residue, the two may be released as an intact Xaa-Pro dipeptide.</text>
        <dbReference type="EC" id="3.4.11.2"/>
    </reaction>
</comment>
<feature type="binding site" evidence="17">
    <location>
        <position position="365"/>
    </location>
    <ligand>
        <name>Zn(2+)</name>
        <dbReference type="ChEBI" id="CHEBI:29105"/>
        <note>catalytic</note>
    </ligand>
</feature>
<keyword evidence="9 19" id="KW-0378">Hydrolase</keyword>
<dbReference type="GO" id="GO:0005615">
    <property type="term" value="C:extracellular space"/>
    <property type="evidence" value="ECO:0007669"/>
    <property type="project" value="TreeGrafter"/>
</dbReference>
<organism evidence="24">
    <name type="scientific">Haematobia irritans</name>
    <name type="common">Horn fly</name>
    <name type="synonym">Conops irritans</name>
    <dbReference type="NCBI Taxonomy" id="7368"/>
    <lineage>
        <taxon>Eukaryota</taxon>
        <taxon>Metazoa</taxon>
        <taxon>Ecdysozoa</taxon>
        <taxon>Arthropoda</taxon>
        <taxon>Hexapoda</taxon>
        <taxon>Insecta</taxon>
        <taxon>Pterygota</taxon>
        <taxon>Neoptera</taxon>
        <taxon>Endopterygota</taxon>
        <taxon>Diptera</taxon>
        <taxon>Brachycera</taxon>
        <taxon>Muscomorpha</taxon>
        <taxon>Muscoidea</taxon>
        <taxon>Muscidae</taxon>
        <taxon>Haematobia</taxon>
    </lineage>
</organism>
<comment type="subcellular location">
    <subcellularLocation>
        <location evidence="2">Cell membrane</location>
        <topology evidence="2">Lipid-anchor</topology>
        <topology evidence="2">GPI-anchor</topology>
    </subcellularLocation>
</comment>
<dbReference type="GO" id="GO:0008270">
    <property type="term" value="F:zinc ion binding"/>
    <property type="evidence" value="ECO:0007669"/>
    <property type="project" value="UniProtKB-UniRule"/>
</dbReference>
<comment type="similarity">
    <text evidence="3 19">Belongs to the peptidase M1 family.</text>
</comment>
<feature type="site" description="Transition state stabilizer" evidence="18">
    <location>
        <position position="429"/>
    </location>
</feature>
<dbReference type="GO" id="GO:0016285">
    <property type="term" value="F:alanyl aminopeptidase activity"/>
    <property type="evidence" value="ECO:0007669"/>
    <property type="project" value="UniProtKB-EC"/>
</dbReference>
<dbReference type="EC" id="3.4.11.-" evidence="19"/>
<dbReference type="InterPro" id="IPR014782">
    <property type="entry name" value="Peptidase_M1_dom"/>
</dbReference>
<evidence type="ECO:0000256" key="12">
    <source>
        <dbReference type="ARBA" id="ARBA00023136"/>
    </source>
</evidence>
<accession>A0A1L8EGA6</accession>
<keyword evidence="10 17" id="KW-0862">Zinc</keyword>
<evidence type="ECO:0000256" key="10">
    <source>
        <dbReference type="ARBA" id="ARBA00022833"/>
    </source>
</evidence>
<dbReference type="InterPro" id="IPR050344">
    <property type="entry name" value="Peptidase_M1_aminopeptidases"/>
</dbReference>
<dbReference type="FunFam" id="2.60.40.1910:FF:000008">
    <property type="entry name" value="Aminopeptidase"/>
    <property type="match status" value="1"/>
</dbReference>
<dbReference type="Gene3D" id="1.25.50.20">
    <property type="match status" value="1"/>
</dbReference>
<dbReference type="InterPro" id="IPR045357">
    <property type="entry name" value="Aminopeptidase_N-like_N"/>
</dbReference>
<dbReference type="FunFam" id="1.10.390.10:FF:000019">
    <property type="entry name" value="Aminopeptidase"/>
    <property type="match status" value="1"/>
</dbReference>
<feature type="chain" id="PRO_5012837915" description="Aminopeptidase" evidence="20">
    <location>
        <begin position="20"/>
        <end position="930"/>
    </location>
</feature>
<evidence type="ECO:0000256" key="8">
    <source>
        <dbReference type="ARBA" id="ARBA00022729"/>
    </source>
</evidence>
<keyword evidence="5" id="KW-0336">GPI-anchor</keyword>
<keyword evidence="11 19" id="KW-0482">Metalloprotease</keyword>
<evidence type="ECO:0000256" key="11">
    <source>
        <dbReference type="ARBA" id="ARBA00023049"/>
    </source>
</evidence>
<reference evidence="24" key="1">
    <citation type="submission" date="2017-01" db="EMBL/GenBank/DDBJ databases">
        <title>An insight into the sialome and mialome of the horn fly, Haematobia irritans.</title>
        <authorList>
            <person name="Breijo M."/>
            <person name="Boiani M."/>
            <person name="Ures X."/>
            <person name="Rocha S."/>
            <person name="Sequeira M."/>
            <person name="Ribeiro J.M."/>
        </authorList>
    </citation>
    <scope>NUCLEOTIDE SEQUENCE</scope>
</reference>
<keyword evidence="19" id="KW-0812">Transmembrane</keyword>
<dbReference type="Gene3D" id="2.60.40.1910">
    <property type="match status" value="1"/>
</dbReference>
<evidence type="ECO:0000256" key="4">
    <source>
        <dbReference type="ARBA" id="ARBA00022475"/>
    </source>
</evidence>
<keyword evidence="19" id="KW-1133">Transmembrane helix</keyword>
<dbReference type="GO" id="GO:0005737">
    <property type="term" value="C:cytoplasm"/>
    <property type="evidence" value="ECO:0007669"/>
    <property type="project" value="TreeGrafter"/>
</dbReference>
<evidence type="ECO:0000256" key="9">
    <source>
        <dbReference type="ARBA" id="ARBA00022801"/>
    </source>
</evidence>
<dbReference type="InterPro" id="IPR024571">
    <property type="entry name" value="ERAP1-like_C_dom"/>
</dbReference>
<dbReference type="GO" id="GO:0043171">
    <property type="term" value="P:peptide catabolic process"/>
    <property type="evidence" value="ECO:0007669"/>
    <property type="project" value="TreeGrafter"/>
</dbReference>
<evidence type="ECO:0000313" key="24">
    <source>
        <dbReference type="EMBL" id="JAV17674.1"/>
    </source>
</evidence>